<name>A0ABT1ECM2_9FIRM</name>
<keyword evidence="2" id="KW-1185">Reference proteome</keyword>
<evidence type="ECO:0000313" key="2">
    <source>
        <dbReference type="Proteomes" id="UP001523566"/>
    </source>
</evidence>
<sequence length="113" mass="13135">MSAPKPPEEFLIDAFQYCEVQGEASWGETIYAEPVDIQVCRIDRESRYTFDGTGRHLLYNAVIFCYTGMSTPMPGFKEMSKIIFDEKEHILTKVVPIYEPYTKELYSYELEVV</sequence>
<gene>
    <name evidence="1" type="ORF">NK125_09210</name>
</gene>
<dbReference type="InterPro" id="IPR019612">
    <property type="entry name" value="Minor_capsid_put"/>
</dbReference>
<organism evidence="1 2">
    <name type="scientific">Aequitasia blattaphilus</name>
    <dbReference type="NCBI Taxonomy" id="2949332"/>
    <lineage>
        <taxon>Bacteria</taxon>
        <taxon>Bacillati</taxon>
        <taxon>Bacillota</taxon>
        <taxon>Clostridia</taxon>
        <taxon>Lachnospirales</taxon>
        <taxon>Lachnospiraceae</taxon>
        <taxon>Aequitasia</taxon>
    </lineage>
</organism>
<dbReference type="Pfam" id="PF10665">
    <property type="entry name" value="Minor_capsid_1"/>
    <property type="match status" value="1"/>
</dbReference>
<dbReference type="RefSeq" id="WP_262066376.1">
    <property type="nucleotide sequence ID" value="NZ_JAMXOD010000012.1"/>
</dbReference>
<comment type="caution">
    <text evidence="1">The sequence shown here is derived from an EMBL/GenBank/DDBJ whole genome shotgun (WGS) entry which is preliminary data.</text>
</comment>
<reference evidence="1 2" key="1">
    <citation type="journal article" date="2022" name="Genome Biol. Evol.">
        <title>Host diet, physiology and behaviors set the stage for Lachnospiraceae cladogenesis.</title>
        <authorList>
            <person name="Vera-Ponce De Leon A."/>
            <person name="Schneider M."/>
            <person name="Jahnes B.C."/>
            <person name="Sadowski V."/>
            <person name="Camuy-Velez L.A."/>
            <person name="Duan J."/>
            <person name="Sabree Z.L."/>
        </authorList>
    </citation>
    <scope>NUCLEOTIDE SEQUENCE [LARGE SCALE GENOMIC DNA]</scope>
    <source>
        <strain evidence="1 2">PAL113</strain>
    </source>
</reference>
<protein>
    <submittedName>
        <fullName evidence="1">Minor capsid protein</fullName>
    </submittedName>
</protein>
<proteinExistence type="predicted"/>
<dbReference type="EMBL" id="JAMZFW010000012">
    <property type="protein sequence ID" value="MCP1102591.1"/>
    <property type="molecule type" value="Genomic_DNA"/>
</dbReference>
<accession>A0ABT1ECM2</accession>
<evidence type="ECO:0000313" key="1">
    <source>
        <dbReference type="EMBL" id="MCP1102591.1"/>
    </source>
</evidence>
<dbReference type="Proteomes" id="UP001523566">
    <property type="component" value="Unassembled WGS sequence"/>
</dbReference>